<evidence type="ECO:0000313" key="5">
    <source>
        <dbReference type="Proteomes" id="UP000183385"/>
    </source>
</evidence>
<organism evidence="2 4">
    <name type="scientific">Pseudomonas citronellolis</name>
    <dbReference type="NCBI Taxonomy" id="53408"/>
    <lineage>
        <taxon>Bacteria</taxon>
        <taxon>Pseudomonadati</taxon>
        <taxon>Pseudomonadota</taxon>
        <taxon>Gammaproteobacteria</taxon>
        <taxon>Pseudomonadales</taxon>
        <taxon>Pseudomonadaceae</taxon>
        <taxon>Pseudomonas</taxon>
    </lineage>
</organism>
<accession>A0A1A9KHN0</accession>
<dbReference type="RefSeq" id="WP_064584183.1">
    <property type="nucleotide sequence ID" value="NZ_BDGS01000001.1"/>
</dbReference>
<dbReference type="Pfam" id="PF18629">
    <property type="entry name" value="DUF5629"/>
    <property type="match status" value="1"/>
</dbReference>
<dbReference type="Proteomes" id="UP000183385">
    <property type="component" value="Unassembled WGS sequence"/>
</dbReference>
<proteinExistence type="predicted"/>
<keyword evidence="5" id="KW-1185">Reference proteome</keyword>
<name>A0A1A9KHN0_9PSED</name>
<evidence type="ECO:0000313" key="4">
    <source>
        <dbReference type="Proteomes" id="UP000077748"/>
    </source>
</evidence>
<evidence type="ECO:0000313" key="3">
    <source>
        <dbReference type="EMBL" id="SFC48923.1"/>
    </source>
</evidence>
<gene>
    <name evidence="2" type="ORF">A9C11_24985</name>
    <name evidence="3" type="ORF">SAMN05216577_106110</name>
</gene>
<feature type="domain" description="DUF5629" evidence="1">
    <location>
        <begin position="7"/>
        <end position="104"/>
    </location>
</feature>
<evidence type="ECO:0000259" key="1">
    <source>
        <dbReference type="Pfam" id="PF18629"/>
    </source>
</evidence>
<evidence type="ECO:0000313" key="2">
    <source>
        <dbReference type="EMBL" id="ANI17035.1"/>
    </source>
</evidence>
<dbReference type="OrthoDB" id="7013999at2"/>
<dbReference type="EMBL" id="FOLS01000006">
    <property type="protein sequence ID" value="SFC48923.1"/>
    <property type="molecule type" value="Genomic_DNA"/>
</dbReference>
<dbReference type="AlphaFoldDB" id="A0A1A9KHN0"/>
<reference evidence="3 5" key="2">
    <citation type="submission" date="2016-10" db="EMBL/GenBank/DDBJ databases">
        <authorList>
            <person name="Varghese N."/>
            <person name="Submissions S."/>
        </authorList>
    </citation>
    <scope>NUCLEOTIDE SEQUENCE [LARGE SCALE GENOMIC DNA]</scope>
    <source>
        <strain evidence="3 5">LMG 18378</strain>
    </source>
</reference>
<dbReference type="EMBL" id="CP015878">
    <property type="protein sequence ID" value="ANI17035.1"/>
    <property type="molecule type" value="Genomic_DNA"/>
</dbReference>
<protein>
    <recommendedName>
        <fullName evidence="1">DUF5629 domain-containing protein</fullName>
    </recommendedName>
</protein>
<dbReference type="Gene3D" id="2.30.29.190">
    <property type="match status" value="1"/>
</dbReference>
<sequence>MSEETLYLLDQLELTDMLELDGLHAWEFSLDEDLLDRAEIAAEAGQAFASEDVVLRVEVVDGRDKRRWQFTYNEVMEAQYEASDDSWTLQSDGSEHRLRCLGAVSASGDDE</sequence>
<reference evidence="2 4" key="1">
    <citation type="submission" date="2016-05" db="EMBL/GenBank/DDBJ databases">
        <title>Genome Sequence of Pseudomonas citronellolis Strain SJTE-3, an Estrogens and Persistent Organic Pollutants degradation strain.</title>
        <authorList>
            <person name="Liang R."/>
        </authorList>
    </citation>
    <scope>NUCLEOTIDE SEQUENCE [LARGE SCALE GENOMIC DNA]</scope>
    <source>
        <strain evidence="2 4">SJTE-3</strain>
    </source>
</reference>
<dbReference type="Proteomes" id="UP000077748">
    <property type="component" value="Chromosome"/>
</dbReference>
<dbReference type="InterPro" id="IPR041081">
    <property type="entry name" value="DUF5629"/>
</dbReference>